<dbReference type="InterPro" id="IPR051534">
    <property type="entry name" value="CBASS_pafABC_assoc_protein"/>
</dbReference>
<keyword evidence="2" id="KW-0804">Transcription</keyword>
<evidence type="ECO:0000313" key="4">
    <source>
        <dbReference type="EMBL" id="GAA3388224.1"/>
    </source>
</evidence>
<dbReference type="PANTHER" id="PTHR34580:SF3">
    <property type="entry name" value="PROTEIN PAFB"/>
    <property type="match status" value="1"/>
</dbReference>
<dbReference type="InterPro" id="IPR013196">
    <property type="entry name" value="HTH_11"/>
</dbReference>
<dbReference type="EMBL" id="BAAAYN010000023">
    <property type="protein sequence ID" value="GAA3388224.1"/>
    <property type="molecule type" value="Genomic_DNA"/>
</dbReference>
<dbReference type="InterPro" id="IPR026881">
    <property type="entry name" value="WYL_dom"/>
</dbReference>
<dbReference type="PIRSF" id="PIRSF016838">
    <property type="entry name" value="PafC"/>
    <property type="match status" value="1"/>
</dbReference>
<protein>
    <submittedName>
        <fullName evidence="4">YafY family protein</fullName>
    </submittedName>
</protein>
<evidence type="ECO:0000256" key="2">
    <source>
        <dbReference type="ARBA" id="ARBA00023163"/>
    </source>
</evidence>
<evidence type="ECO:0000256" key="1">
    <source>
        <dbReference type="ARBA" id="ARBA00023015"/>
    </source>
</evidence>
<keyword evidence="5" id="KW-1185">Reference proteome</keyword>
<dbReference type="Pfam" id="PF13280">
    <property type="entry name" value="WYL"/>
    <property type="match status" value="1"/>
</dbReference>
<dbReference type="Proteomes" id="UP001501676">
    <property type="component" value="Unassembled WGS sequence"/>
</dbReference>
<evidence type="ECO:0000313" key="5">
    <source>
        <dbReference type="Proteomes" id="UP001501676"/>
    </source>
</evidence>
<gene>
    <name evidence="4" type="ORF">GCM10020369_33560</name>
</gene>
<proteinExistence type="predicted"/>
<sequence>MSDVTQRTLALLALLQTGRAFSGDELAGRLDVNPRTLRRDVDRLRGYGYPVETQPGPGGYYRLSAGSAMPPLLLEDAEAIATLLGLALLASTGMASEGSIGDAATRAYGKVDQYLPKRLRARAAAVRASVEAGQVHAPSTGVDTMSALADAIHRRHVVTFDYVGASGSTTERRVEPHRQIHHSLRWYLLAWDVDKHDWRVFRTDRITDLQERSQEFAPRPLPADTGVDYLRQGLRKPRQRVVLTIDAPAIAVADALRYQDVELVPLAADRTRAVLRVDSWQWLLLNLAFLDADFTVDEPDAFRTALRRFGARLGGQETDQAG</sequence>
<evidence type="ECO:0000259" key="3">
    <source>
        <dbReference type="PROSITE" id="PS51000"/>
    </source>
</evidence>
<organism evidence="4 5">
    <name type="scientific">Cryptosporangium minutisporangium</name>
    <dbReference type="NCBI Taxonomy" id="113569"/>
    <lineage>
        <taxon>Bacteria</taxon>
        <taxon>Bacillati</taxon>
        <taxon>Actinomycetota</taxon>
        <taxon>Actinomycetes</taxon>
        <taxon>Cryptosporangiales</taxon>
        <taxon>Cryptosporangiaceae</taxon>
        <taxon>Cryptosporangium</taxon>
    </lineage>
</organism>
<comment type="caution">
    <text evidence="4">The sequence shown here is derived from an EMBL/GenBank/DDBJ whole genome shotgun (WGS) entry which is preliminary data.</text>
</comment>
<dbReference type="InterPro" id="IPR036388">
    <property type="entry name" value="WH-like_DNA-bd_sf"/>
</dbReference>
<accession>A0ABP6SZJ4</accession>
<dbReference type="PROSITE" id="PS51000">
    <property type="entry name" value="HTH_DEOR_2"/>
    <property type="match status" value="1"/>
</dbReference>
<dbReference type="InterPro" id="IPR028349">
    <property type="entry name" value="PafC-like"/>
</dbReference>
<name>A0ABP6SZJ4_9ACTN</name>
<dbReference type="Gene3D" id="1.10.10.10">
    <property type="entry name" value="Winged helix-like DNA-binding domain superfamily/Winged helix DNA-binding domain"/>
    <property type="match status" value="1"/>
</dbReference>
<keyword evidence="1" id="KW-0805">Transcription regulation</keyword>
<dbReference type="SUPFAM" id="SSF46785">
    <property type="entry name" value="Winged helix' DNA-binding domain"/>
    <property type="match status" value="1"/>
</dbReference>
<reference evidence="5" key="1">
    <citation type="journal article" date="2019" name="Int. J. Syst. Evol. Microbiol.">
        <title>The Global Catalogue of Microorganisms (GCM) 10K type strain sequencing project: providing services to taxonomists for standard genome sequencing and annotation.</title>
        <authorList>
            <consortium name="The Broad Institute Genomics Platform"/>
            <consortium name="The Broad Institute Genome Sequencing Center for Infectious Disease"/>
            <person name="Wu L."/>
            <person name="Ma J."/>
        </authorList>
    </citation>
    <scope>NUCLEOTIDE SEQUENCE [LARGE SCALE GENOMIC DNA]</scope>
    <source>
        <strain evidence="5">JCM 9458</strain>
    </source>
</reference>
<dbReference type="RefSeq" id="WP_345729047.1">
    <property type="nucleotide sequence ID" value="NZ_BAAAYN010000023.1"/>
</dbReference>
<dbReference type="InterPro" id="IPR036390">
    <property type="entry name" value="WH_DNA-bd_sf"/>
</dbReference>
<dbReference type="PANTHER" id="PTHR34580">
    <property type="match status" value="1"/>
</dbReference>
<dbReference type="Pfam" id="PF08279">
    <property type="entry name" value="HTH_11"/>
    <property type="match status" value="1"/>
</dbReference>
<dbReference type="PROSITE" id="PS52050">
    <property type="entry name" value="WYL"/>
    <property type="match status" value="1"/>
</dbReference>
<dbReference type="InterPro" id="IPR001034">
    <property type="entry name" value="DeoR_HTH"/>
</dbReference>
<feature type="domain" description="HTH deoR-type" evidence="3">
    <location>
        <begin position="4"/>
        <end position="69"/>
    </location>
</feature>